<gene>
    <name evidence="1" type="ORF">Q7C36_009763</name>
</gene>
<organism evidence="1 2">
    <name type="scientific">Tachysurus vachellii</name>
    <name type="common">Darkbarbel catfish</name>
    <name type="synonym">Pelteobagrus vachellii</name>
    <dbReference type="NCBI Taxonomy" id="175792"/>
    <lineage>
        <taxon>Eukaryota</taxon>
        <taxon>Metazoa</taxon>
        <taxon>Chordata</taxon>
        <taxon>Craniata</taxon>
        <taxon>Vertebrata</taxon>
        <taxon>Euteleostomi</taxon>
        <taxon>Actinopterygii</taxon>
        <taxon>Neopterygii</taxon>
        <taxon>Teleostei</taxon>
        <taxon>Ostariophysi</taxon>
        <taxon>Siluriformes</taxon>
        <taxon>Bagridae</taxon>
        <taxon>Tachysurus</taxon>
    </lineage>
</organism>
<evidence type="ECO:0000313" key="1">
    <source>
        <dbReference type="EMBL" id="KAK2848081.1"/>
    </source>
</evidence>
<name>A0AA88N1S5_TACVA</name>
<dbReference type="EMBL" id="JAVHJS010000009">
    <property type="protein sequence ID" value="KAK2848081.1"/>
    <property type="molecule type" value="Genomic_DNA"/>
</dbReference>
<evidence type="ECO:0000313" key="2">
    <source>
        <dbReference type="Proteomes" id="UP001187315"/>
    </source>
</evidence>
<keyword evidence="2" id="KW-1185">Reference proteome</keyword>
<comment type="caution">
    <text evidence="1">The sequence shown here is derived from an EMBL/GenBank/DDBJ whole genome shotgun (WGS) entry which is preliminary data.</text>
</comment>
<protein>
    <submittedName>
        <fullName evidence="1">Uncharacterized protein</fullName>
    </submittedName>
</protein>
<sequence>MCVGCLLGLEFLPASPLCSSPLHPPPAASLLQPAALCNHNNPAVRLLRKEHKEEGCEGVSASADTLITFLLL</sequence>
<proteinExistence type="predicted"/>
<dbReference type="Proteomes" id="UP001187315">
    <property type="component" value="Unassembled WGS sequence"/>
</dbReference>
<reference evidence="1" key="1">
    <citation type="submission" date="2023-08" db="EMBL/GenBank/DDBJ databases">
        <title>Pelteobagrus vachellii genome.</title>
        <authorList>
            <person name="Liu H."/>
        </authorList>
    </citation>
    <scope>NUCLEOTIDE SEQUENCE</scope>
    <source>
        <strain evidence="1">PRFRI_2022a</strain>
        <tissue evidence="1">Muscle</tissue>
    </source>
</reference>
<dbReference type="AlphaFoldDB" id="A0AA88N1S5"/>
<accession>A0AA88N1S5</accession>